<feature type="transmembrane region" description="Helical" evidence="1">
    <location>
        <begin position="52"/>
        <end position="77"/>
    </location>
</feature>
<dbReference type="PANTHER" id="PTHR34368">
    <property type="entry name" value="OS01G0962200 PROTEIN"/>
    <property type="match status" value="1"/>
</dbReference>
<feature type="transmembrane region" description="Helical" evidence="1">
    <location>
        <begin position="120"/>
        <end position="139"/>
    </location>
</feature>
<feature type="transmembrane region" description="Helical" evidence="1">
    <location>
        <begin position="89"/>
        <end position="108"/>
    </location>
</feature>
<feature type="transmembrane region" description="Helical" evidence="1">
    <location>
        <begin position="200"/>
        <end position="218"/>
    </location>
</feature>
<evidence type="ECO:0000313" key="2">
    <source>
        <dbReference type="EMBL" id="RXK87294.1"/>
    </source>
</evidence>
<proteinExistence type="predicted"/>
<evidence type="ECO:0000313" key="3">
    <source>
        <dbReference type="Proteomes" id="UP000290545"/>
    </source>
</evidence>
<dbReference type="OrthoDB" id="6088058at2"/>
<sequence length="263" mass="29983">MRMNLSLVSNRNTKIFLLIFLTVIAIVGIAFVPRIPQQQSFHHFADQRNLYAIPGCLNVVSNAGFMLVGLAGIISALANHVNARLRLMYLVLFTGILLTACGSGYYHWAPDNNRLVYDRLPMVIVFMAFLAIVIAEWINLTAGYRLLPLLLTAGILSVIWWQHTENAGNGDLRFYMLVQFYPMILIPLILLLFYKQSRNVGLLQMGYIIAWYIVAKILERYDDLLFHKIKLISGHSLKHIAAAVATWYMVTFFRIRHIKSPGN</sequence>
<dbReference type="Proteomes" id="UP000290545">
    <property type="component" value="Unassembled WGS sequence"/>
</dbReference>
<organism evidence="2 3">
    <name type="scientific">Filimonas effusa</name>
    <dbReference type="NCBI Taxonomy" id="2508721"/>
    <lineage>
        <taxon>Bacteria</taxon>
        <taxon>Pseudomonadati</taxon>
        <taxon>Bacteroidota</taxon>
        <taxon>Chitinophagia</taxon>
        <taxon>Chitinophagales</taxon>
        <taxon>Chitinophagaceae</taxon>
        <taxon>Filimonas</taxon>
    </lineage>
</organism>
<keyword evidence="3" id="KW-1185">Reference proteome</keyword>
<dbReference type="EMBL" id="SDHZ01000001">
    <property type="protein sequence ID" value="RXK87294.1"/>
    <property type="molecule type" value="Genomic_DNA"/>
</dbReference>
<accession>A0A4Q1DCP1</accession>
<keyword evidence="1" id="KW-0812">Transmembrane</keyword>
<name>A0A4Q1DCP1_9BACT</name>
<dbReference type="PANTHER" id="PTHR34368:SF1">
    <property type="entry name" value="OS01G0962200 PROTEIN"/>
    <property type="match status" value="1"/>
</dbReference>
<reference evidence="2 3" key="1">
    <citation type="submission" date="2019-01" db="EMBL/GenBank/DDBJ databases">
        <title>Filimonas sp. strain TTM-71.</title>
        <authorList>
            <person name="Chen W.-M."/>
        </authorList>
    </citation>
    <scope>NUCLEOTIDE SEQUENCE [LARGE SCALE GENOMIC DNA]</scope>
    <source>
        <strain evidence="2 3">TTM-71</strain>
    </source>
</reference>
<gene>
    <name evidence="2" type="ORF">ESB13_11100</name>
</gene>
<comment type="caution">
    <text evidence="2">The sequence shown here is derived from an EMBL/GenBank/DDBJ whole genome shotgun (WGS) entry which is preliminary data.</text>
</comment>
<feature type="transmembrane region" description="Helical" evidence="1">
    <location>
        <begin position="12"/>
        <end position="32"/>
    </location>
</feature>
<keyword evidence="1" id="KW-1133">Transmembrane helix</keyword>
<keyword evidence="1" id="KW-0472">Membrane</keyword>
<feature type="transmembrane region" description="Helical" evidence="1">
    <location>
        <begin position="174"/>
        <end position="193"/>
    </location>
</feature>
<evidence type="ECO:0000256" key="1">
    <source>
        <dbReference type="SAM" id="Phobius"/>
    </source>
</evidence>
<feature type="transmembrane region" description="Helical" evidence="1">
    <location>
        <begin position="146"/>
        <end position="162"/>
    </location>
</feature>
<dbReference type="AlphaFoldDB" id="A0A4Q1DCP1"/>
<protein>
    <submittedName>
        <fullName evidence="2">Alkaline phytoceramidase</fullName>
    </submittedName>
</protein>
<feature type="transmembrane region" description="Helical" evidence="1">
    <location>
        <begin position="238"/>
        <end position="255"/>
    </location>
</feature>